<feature type="compositionally biased region" description="Low complexity" evidence="1">
    <location>
        <begin position="10"/>
        <end position="22"/>
    </location>
</feature>
<proteinExistence type="predicted"/>
<comment type="caution">
    <text evidence="2">The sequence shown here is derived from an EMBL/GenBank/DDBJ whole genome shotgun (WGS) entry which is preliminary data.</text>
</comment>
<evidence type="ECO:0000313" key="3">
    <source>
        <dbReference type="Proteomes" id="UP000320333"/>
    </source>
</evidence>
<feature type="compositionally biased region" description="Acidic residues" evidence="1">
    <location>
        <begin position="479"/>
        <end position="489"/>
    </location>
</feature>
<gene>
    <name evidence="2" type="ORF">CcCBS67573_g04106</name>
</gene>
<feature type="compositionally biased region" description="Polar residues" evidence="1">
    <location>
        <begin position="264"/>
        <end position="285"/>
    </location>
</feature>
<dbReference type="AlphaFoldDB" id="A0A507FES1"/>
<evidence type="ECO:0000256" key="1">
    <source>
        <dbReference type="SAM" id="MobiDB-lite"/>
    </source>
</evidence>
<feature type="region of interest" description="Disordered" evidence="1">
    <location>
        <begin position="479"/>
        <end position="503"/>
    </location>
</feature>
<protein>
    <submittedName>
        <fullName evidence="2">Uncharacterized protein</fullName>
    </submittedName>
</protein>
<feature type="region of interest" description="Disordered" evidence="1">
    <location>
        <begin position="541"/>
        <end position="607"/>
    </location>
</feature>
<evidence type="ECO:0000313" key="2">
    <source>
        <dbReference type="EMBL" id="TPX74632.1"/>
    </source>
</evidence>
<accession>A0A507FES1</accession>
<feature type="region of interest" description="Disordered" evidence="1">
    <location>
        <begin position="623"/>
        <end position="642"/>
    </location>
</feature>
<dbReference type="OrthoDB" id="2125000at2759"/>
<dbReference type="EMBL" id="QEAP01000116">
    <property type="protein sequence ID" value="TPX74632.1"/>
    <property type="molecule type" value="Genomic_DNA"/>
</dbReference>
<sequence>MSTNRPSRVSHTSTLEATNTTSTSKIQTQAQLLAVAAAKKKAESVLAKRAIQLFDYIAASDIRDAEKRRAELSEHYKKQYELLNIATADLEKRRQDTLDYEQQCKRDLIARRKRALTAIHSPSVKVHLVPCKDAGTSNDPIGKRVSSAAAISSSKPVARHSKARAKSGGCLSTLSETAALLQTVSTAAVLPQSASSNRIGGSLVQIISSSVPEEGVMEPVQPPLQTPPIIDTSKYLPRPSFAQISFEARKASTASSIQAGRPSQYPSKSARPSTTSLSFLSTIAPSPSKREPMFRGSAYRKQVQTAAEQRNEFTRTVIPVSKRYDPRAHAEKDASSVAPTRRQACSAYASYGGRAATRRGDGGNECERGLTAQATARTIAALKLKYEQQASDEKVEPEPVSIDAVQNSVFQRLSQKKHMLVMAVKNRKRASKLKIADPLDRSSIVTPPLPQRRMSSAHPVDASTDAFAAESSADMEDFFDEDEEEDVTVESEQGTAPVVDDEEHWRDPKVVALLGIVNERVGDSRRGRAILAERPKTVDATCSRRGGDVRTVEQPPRSISSAQDVNRTLPEGSGQANSWQTSTTEEALSEEVNGTPPSSAPASKSILRENRGASAGWRVTFEMSKSAPEPSNTNSADQNSRDNDQAEIQLPLPQPPCTRETATVENGYKQIGSNPKWQPLGLRALDDFRKTLLPSTMTRPAKINDIAVAVEERVSLPNIMRVWVTPDIKD</sequence>
<feature type="compositionally biased region" description="Polar residues" evidence="1">
    <location>
        <begin position="557"/>
        <end position="566"/>
    </location>
</feature>
<feature type="compositionally biased region" description="Polar residues" evidence="1">
    <location>
        <begin position="629"/>
        <end position="638"/>
    </location>
</feature>
<name>A0A507FES1_9FUNG</name>
<keyword evidence="3" id="KW-1185">Reference proteome</keyword>
<reference evidence="2 3" key="1">
    <citation type="journal article" date="2019" name="Sci. Rep.">
        <title>Comparative genomics of chytrid fungi reveal insights into the obligate biotrophic and pathogenic lifestyle of Synchytrium endobioticum.</title>
        <authorList>
            <person name="van de Vossenberg B.T.L.H."/>
            <person name="Warris S."/>
            <person name="Nguyen H.D.T."/>
            <person name="van Gent-Pelzer M.P.E."/>
            <person name="Joly D.L."/>
            <person name="van de Geest H.C."/>
            <person name="Bonants P.J.M."/>
            <person name="Smith D.S."/>
            <person name="Levesque C.A."/>
            <person name="van der Lee T.A.J."/>
        </authorList>
    </citation>
    <scope>NUCLEOTIDE SEQUENCE [LARGE SCALE GENOMIC DNA]</scope>
    <source>
        <strain evidence="2 3">CBS 675.73</strain>
    </source>
</reference>
<feature type="region of interest" description="Disordered" evidence="1">
    <location>
        <begin position="1"/>
        <end position="22"/>
    </location>
</feature>
<organism evidence="2 3">
    <name type="scientific">Chytriomyces confervae</name>
    <dbReference type="NCBI Taxonomy" id="246404"/>
    <lineage>
        <taxon>Eukaryota</taxon>
        <taxon>Fungi</taxon>
        <taxon>Fungi incertae sedis</taxon>
        <taxon>Chytridiomycota</taxon>
        <taxon>Chytridiomycota incertae sedis</taxon>
        <taxon>Chytridiomycetes</taxon>
        <taxon>Chytridiales</taxon>
        <taxon>Chytriomycetaceae</taxon>
        <taxon>Chytriomyces</taxon>
    </lineage>
</organism>
<feature type="compositionally biased region" description="Polar residues" evidence="1">
    <location>
        <begin position="574"/>
        <end position="586"/>
    </location>
</feature>
<feature type="region of interest" description="Disordered" evidence="1">
    <location>
        <begin position="253"/>
        <end position="295"/>
    </location>
</feature>
<dbReference type="Proteomes" id="UP000320333">
    <property type="component" value="Unassembled WGS sequence"/>
</dbReference>